<dbReference type="Proteomes" id="UP000264445">
    <property type="component" value="Unassembled WGS sequence"/>
</dbReference>
<sequence>MELKGRQCFGGICNRALKEGEGNQKKGYTMITGEKNGSGESSPSFFNATLHIPFLLMLLPPPSILLTSVFPQNLKSLSQRKKEAFHPISFVELWHYTALEKTPAALGKTLIR</sequence>
<protein>
    <submittedName>
        <fullName evidence="1">Uncharacterized protein</fullName>
    </submittedName>
</protein>
<accession>A0A357VJC7</accession>
<evidence type="ECO:0000313" key="2">
    <source>
        <dbReference type="Proteomes" id="UP000264445"/>
    </source>
</evidence>
<gene>
    <name evidence="1" type="ORF">DEA61_01145</name>
</gene>
<reference evidence="1 2" key="1">
    <citation type="journal article" date="2018" name="Nat. Biotechnol.">
        <title>A standardized bacterial taxonomy based on genome phylogeny substantially revises the tree of life.</title>
        <authorList>
            <person name="Parks D.H."/>
            <person name="Chuvochina M."/>
            <person name="Waite D.W."/>
            <person name="Rinke C."/>
            <person name="Skarshewski A."/>
            <person name="Chaumeil P.A."/>
            <person name="Hugenholtz P."/>
        </authorList>
    </citation>
    <scope>NUCLEOTIDE SEQUENCE [LARGE SCALE GENOMIC DNA]</scope>
    <source>
        <strain evidence="1">UBA12544</strain>
    </source>
</reference>
<name>A0A357VJC7_9THEO</name>
<comment type="caution">
    <text evidence="1">The sequence shown here is derived from an EMBL/GenBank/DDBJ whole genome shotgun (WGS) entry which is preliminary data.</text>
</comment>
<dbReference type="AlphaFoldDB" id="A0A357VJC7"/>
<dbReference type="EMBL" id="DOLB01000025">
    <property type="protein sequence ID" value="HBT48475.1"/>
    <property type="molecule type" value="Genomic_DNA"/>
</dbReference>
<proteinExistence type="predicted"/>
<organism evidence="1 2">
    <name type="scientific">Caldanaerobacter subterraneus</name>
    <dbReference type="NCBI Taxonomy" id="911092"/>
    <lineage>
        <taxon>Bacteria</taxon>
        <taxon>Bacillati</taxon>
        <taxon>Bacillota</taxon>
        <taxon>Clostridia</taxon>
        <taxon>Thermoanaerobacterales</taxon>
        <taxon>Thermoanaerobacteraceae</taxon>
        <taxon>Caldanaerobacter</taxon>
    </lineage>
</organism>
<evidence type="ECO:0000313" key="1">
    <source>
        <dbReference type="EMBL" id="HBT48475.1"/>
    </source>
</evidence>